<feature type="domain" description="LysM" evidence="1">
    <location>
        <begin position="3"/>
        <end position="47"/>
    </location>
</feature>
<proteinExistence type="predicted"/>
<dbReference type="EMBL" id="JWJG01000028">
    <property type="protein sequence ID" value="KIF83242.1"/>
    <property type="molecule type" value="Genomic_DNA"/>
</dbReference>
<dbReference type="STRING" id="709839.TSA66_24315"/>
<dbReference type="Pfam" id="PF11860">
    <property type="entry name" value="Muramidase"/>
    <property type="match status" value="1"/>
</dbReference>
<name>A0A0C1YRF1_9BURK</name>
<protein>
    <recommendedName>
        <fullName evidence="1">LysM domain-containing protein</fullName>
    </recommendedName>
</protein>
<evidence type="ECO:0000313" key="3">
    <source>
        <dbReference type="Proteomes" id="UP000031572"/>
    </source>
</evidence>
<sequence>MRDFHIVQEHETLSKIAMRHGTTVATLIKLNNLPNPNRLKAGQKIALRKEAVCGFETLFLDADRNPISNLEYILEYCGKSVKGSTIHDGKSQKIMTDWPTDAIRILVKRFDGTFKRVTAVMSGYGNKLCTLVSPLVVINAELHPHPQELKEQPVPYNPVKPVYGTHNPPKPKADTRDPGIQTKAAKTANGQPLTVAEGDIPRLEEFLDEYIGGDVTQSDIEDAAKELQCQPGLIYALAKQESSSSSFFKLGNRMVPKILYERHQFKNRTSPKKKLPSPYENKYPDICGPAYSRAKKNKRGEWIELKSGAILMESDVYGPSGIFQYKRLSKAYQLDPFAALEACSWGKFQIMGFNYKRAGFNDVKAFTKAMSRSDVEHIKAFLKFAKSNKVLLNGLRMKNFEKIAEGHNGENWRNINPEYASNLEKFYIEYNSKK</sequence>
<dbReference type="InterPro" id="IPR024408">
    <property type="entry name" value="Muramidase"/>
</dbReference>
<dbReference type="InterPro" id="IPR018392">
    <property type="entry name" value="LysM"/>
</dbReference>
<reference evidence="2 3" key="1">
    <citation type="submission" date="2014-12" db="EMBL/GenBank/DDBJ databases">
        <title>Denitrispirillum autotrophicum gen. nov., sp. nov., Denitrifying, Facultatively Autotrophic Bacteria Isolated from Rice Paddy Soil.</title>
        <authorList>
            <person name="Ishii S."/>
            <person name="Ashida N."/>
            <person name="Ohno H."/>
            <person name="Otsuka S."/>
            <person name="Yokota A."/>
            <person name="Senoo K."/>
        </authorList>
    </citation>
    <scope>NUCLEOTIDE SEQUENCE [LARGE SCALE GENOMIC DNA]</scope>
    <source>
        <strain evidence="2 3">TSA66</strain>
    </source>
</reference>
<dbReference type="PANTHER" id="PTHR33734">
    <property type="entry name" value="LYSM DOMAIN-CONTAINING GPI-ANCHORED PROTEIN 2"/>
    <property type="match status" value="1"/>
</dbReference>
<dbReference type="PROSITE" id="PS51782">
    <property type="entry name" value="LYSM"/>
    <property type="match status" value="1"/>
</dbReference>
<dbReference type="PANTHER" id="PTHR33734:SF22">
    <property type="entry name" value="MEMBRANE-BOUND LYTIC MUREIN TRANSGLYCOSYLASE D"/>
    <property type="match status" value="1"/>
</dbReference>
<evidence type="ECO:0000313" key="2">
    <source>
        <dbReference type="EMBL" id="KIF83242.1"/>
    </source>
</evidence>
<dbReference type="SMART" id="SM00257">
    <property type="entry name" value="LysM"/>
    <property type="match status" value="1"/>
</dbReference>
<dbReference type="OrthoDB" id="1523598at2"/>
<dbReference type="GO" id="GO:0008932">
    <property type="term" value="F:lytic endotransglycosylase activity"/>
    <property type="evidence" value="ECO:0007669"/>
    <property type="project" value="TreeGrafter"/>
</dbReference>
<dbReference type="SUPFAM" id="SSF54106">
    <property type="entry name" value="LysM domain"/>
    <property type="match status" value="1"/>
</dbReference>
<accession>A0A0C1YRF1</accession>
<dbReference type="CDD" id="cd00118">
    <property type="entry name" value="LysM"/>
    <property type="match status" value="1"/>
</dbReference>
<dbReference type="AlphaFoldDB" id="A0A0C1YRF1"/>
<comment type="caution">
    <text evidence="2">The sequence shown here is derived from an EMBL/GenBank/DDBJ whole genome shotgun (WGS) entry which is preliminary data.</text>
</comment>
<dbReference type="InterPro" id="IPR036779">
    <property type="entry name" value="LysM_dom_sf"/>
</dbReference>
<keyword evidence="3" id="KW-1185">Reference proteome</keyword>
<dbReference type="Gene3D" id="3.10.350.10">
    <property type="entry name" value="LysM domain"/>
    <property type="match status" value="1"/>
</dbReference>
<organism evidence="2 3">
    <name type="scientific">Noviherbaspirillum autotrophicum</name>
    <dbReference type="NCBI Taxonomy" id="709839"/>
    <lineage>
        <taxon>Bacteria</taxon>
        <taxon>Pseudomonadati</taxon>
        <taxon>Pseudomonadota</taxon>
        <taxon>Betaproteobacteria</taxon>
        <taxon>Burkholderiales</taxon>
        <taxon>Oxalobacteraceae</taxon>
        <taxon>Noviherbaspirillum</taxon>
    </lineage>
</organism>
<evidence type="ECO:0000259" key="1">
    <source>
        <dbReference type="PROSITE" id="PS51782"/>
    </source>
</evidence>
<dbReference type="Proteomes" id="UP000031572">
    <property type="component" value="Unassembled WGS sequence"/>
</dbReference>
<dbReference type="RefSeq" id="WP_040041870.1">
    <property type="nucleotide sequence ID" value="NZ_JWJG01000028.1"/>
</dbReference>
<dbReference type="Pfam" id="PF01476">
    <property type="entry name" value="LysM"/>
    <property type="match status" value="1"/>
</dbReference>
<gene>
    <name evidence="2" type="ORF">TSA66_24315</name>
</gene>